<evidence type="ECO:0000313" key="2">
    <source>
        <dbReference type="Proteomes" id="UP000008801"/>
    </source>
</evidence>
<gene>
    <name evidence="1" type="ORF">EC1_04820</name>
</gene>
<dbReference type="AlphaFoldDB" id="D4JD86"/>
<dbReference type="EMBL" id="FP929041">
    <property type="protein sequence ID" value="CBK88158.1"/>
    <property type="molecule type" value="Genomic_DNA"/>
</dbReference>
<dbReference type="KEGG" id="euc:EC1_04820"/>
<dbReference type="HOGENOM" id="CLU_3098999_0_0_9"/>
<evidence type="ECO:0000313" key="1">
    <source>
        <dbReference type="EMBL" id="CBK88158.1"/>
    </source>
</evidence>
<dbReference type="Proteomes" id="UP000008801">
    <property type="component" value="Chromosome"/>
</dbReference>
<sequence>MIDGNEELQKSNDSETLFARINHRLIRLYEIMQKNRTQGRHGTTGASNADF</sequence>
<protein>
    <submittedName>
        <fullName evidence="1">Uncharacterized protein</fullName>
    </submittedName>
</protein>
<organism evidence="1 2">
    <name type="scientific">Faecalitalea cylindroides T2-87</name>
    <dbReference type="NCBI Taxonomy" id="717960"/>
    <lineage>
        <taxon>Bacteria</taxon>
        <taxon>Bacillati</taxon>
        <taxon>Bacillota</taxon>
        <taxon>Erysipelotrichia</taxon>
        <taxon>Erysipelotrichales</taxon>
        <taxon>Erysipelotrichaceae</taxon>
        <taxon>Faecalitalea</taxon>
    </lineage>
</organism>
<reference evidence="1 2" key="2">
    <citation type="submission" date="2010-03" db="EMBL/GenBank/DDBJ databases">
        <authorList>
            <person name="Pajon A."/>
        </authorList>
    </citation>
    <scope>NUCLEOTIDE SEQUENCE [LARGE SCALE GENOMIC DNA]</scope>
    <source>
        <strain evidence="1 2">T2-87</strain>
    </source>
</reference>
<dbReference type="STRING" id="717960.EC1_04820"/>
<accession>D4JD86</accession>
<reference evidence="1 2" key="1">
    <citation type="submission" date="2010-03" db="EMBL/GenBank/DDBJ databases">
        <title>The genome sequence of Eubacterium cylindroides T2-87.</title>
        <authorList>
            <consortium name="metaHIT consortium -- http://www.metahit.eu/"/>
            <person name="Pajon A."/>
            <person name="Turner K."/>
            <person name="Parkhill J."/>
            <person name="Duncan S."/>
            <person name="Flint H."/>
        </authorList>
    </citation>
    <scope>NUCLEOTIDE SEQUENCE [LARGE SCALE GENOMIC DNA]</scope>
    <source>
        <strain evidence="1 2">T2-87</strain>
    </source>
</reference>
<proteinExistence type="predicted"/>
<name>D4JD86_9FIRM</name>